<protein>
    <submittedName>
        <fullName evidence="2">Glycosyltransferase family 2 protein</fullName>
    </submittedName>
</protein>
<organism evidence="2 3">
    <name type="scientific">Acinetobacter pittii</name>
    <name type="common">Acinetobacter genomosp. 3</name>
    <dbReference type="NCBI Taxonomy" id="48296"/>
    <lineage>
        <taxon>Bacteria</taxon>
        <taxon>Pseudomonadati</taxon>
        <taxon>Pseudomonadota</taxon>
        <taxon>Gammaproteobacteria</taxon>
        <taxon>Moraxellales</taxon>
        <taxon>Moraxellaceae</taxon>
        <taxon>Acinetobacter</taxon>
        <taxon>Acinetobacter calcoaceticus/baumannii complex</taxon>
    </lineage>
</organism>
<reference evidence="2" key="1">
    <citation type="submission" date="2022-04" db="EMBL/GenBank/DDBJ databases">
        <title>Emergence of ST220 Acinetobacter pittii strain in bloodstream infection, which co-producing chromosomal NDM-1 and OXA-820 carbapenemases.</title>
        <authorList>
            <person name="Tian C."/>
            <person name="Xing M."/>
            <person name="Fu L."/>
            <person name="Xia D."/>
        </authorList>
    </citation>
    <scope>NUCLEOTIDE SEQUENCE</scope>
    <source>
        <strain evidence="2">TCM</strain>
    </source>
</reference>
<dbReference type="CDD" id="cd04196">
    <property type="entry name" value="GT_2_like_d"/>
    <property type="match status" value="1"/>
</dbReference>
<dbReference type="InterPro" id="IPR029044">
    <property type="entry name" value="Nucleotide-diphossugar_trans"/>
</dbReference>
<dbReference type="RefSeq" id="WP_032063258.1">
    <property type="nucleotide sequence ID" value="NZ_BBTX01000020.1"/>
</dbReference>
<dbReference type="Proteomes" id="UP001055514">
    <property type="component" value="Chromosome"/>
</dbReference>
<dbReference type="Gene3D" id="3.90.550.10">
    <property type="entry name" value="Spore Coat Polysaccharide Biosynthesis Protein SpsA, Chain A"/>
    <property type="match status" value="1"/>
</dbReference>
<evidence type="ECO:0000313" key="2">
    <source>
        <dbReference type="EMBL" id="USU94659.1"/>
    </source>
</evidence>
<dbReference type="Pfam" id="PF00535">
    <property type="entry name" value="Glycos_transf_2"/>
    <property type="match status" value="1"/>
</dbReference>
<dbReference type="InterPro" id="IPR001173">
    <property type="entry name" value="Glyco_trans_2-like"/>
</dbReference>
<dbReference type="AlphaFoldDB" id="A0AAE9S8X0"/>
<evidence type="ECO:0000313" key="3">
    <source>
        <dbReference type="Proteomes" id="UP001055514"/>
    </source>
</evidence>
<dbReference type="InterPro" id="IPR050834">
    <property type="entry name" value="Glycosyltransf_2"/>
</dbReference>
<dbReference type="PANTHER" id="PTHR43685">
    <property type="entry name" value="GLYCOSYLTRANSFERASE"/>
    <property type="match status" value="1"/>
</dbReference>
<proteinExistence type="predicted"/>
<sequence>MLEDRIDIALATYNGEKYITELLDSLDQQTYQNFIVHVCDDGSKDQTIAICEAHSLFKKGKLEIHEKTGGNGASRNFIRTLSYCQNSYIALCDQDDFWIPTKLEKMLGKLQFEEGVEKRPTLVFSDLQIVDEKLHILSPSYFAVSSKSHLCSTPFDFLLSNHVPGCAMMFNRSLKQIFEPIPQEFRMHDWWIILIAAFEGRIVYLDESLIQYRQHGNNTVGVVGMEKPTLIHKIRMASLYKTILLKVDMIRRSFLPYIQQREMQRMELSLDQKAFVDLLQGHLSFSNRLQIFSKTVTGEDRLLSFVVWCLL</sequence>
<accession>A0AAE9S8X0</accession>
<name>A0AAE9S8X0_ACIPI</name>
<gene>
    <name evidence="2" type="ORF">MWH18_20540</name>
</gene>
<dbReference type="SUPFAM" id="SSF53448">
    <property type="entry name" value="Nucleotide-diphospho-sugar transferases"/>
    <property type="match status" value="1"/>
</dbReference>
<feature type="domain" description="Glycosyltransferase 2-like" evidence="1">
    <location>
        <begin position="8"/>
        <end position="113"/>
    </location>
</feature>
<evidence type="ECO:0000259" key="1">
    <source>
        <dbReference type="Pfam" id="PF00535"/>
    </source>
</evidence>
<dbReference type="PANTHER" id="PTHR43685:SF11">
    <property type="entry name" value="GLYCOSYLTRANSFERASE TAGX-RELATED"/>
    <property type="match status" value="1"/>
</dbReference>
<dbReference type="EMBL" id="CP095407">
    <property type="protein sequence ID" value="USU94659.1"/>
    <property type="molecule type" value="Genomic_DNA"/>
</dbReference>